<feature type="region of interest" description="Disordered" evidence="1">
    <location>
        <begin position="1"/>
        <end position="24"/>
    </location>
</feature>
<keyword evidence="3" id="KW-1185">Reference proteome</keyword>
<organism evidence="2 3">
    <name type="scientific">Hibiscus sabdariffa</name>
    <name type="common">roselle</name>
    <dbReference type="NCBI Taxonomy" id="183260"/>
    <lineage>
        <taxon>Eukaryota</taxon>
        <taxon>Viridiplantae</taxon>
        <taxon>Streptophyta</taxon>
        <taxon>Embryophyta</taxon>
        <taxon>Tracheophyta</taxon>
        <taxon>Spermatophyta</taxon>
        <taxon>Magnoliopsida</taxon>
        <taxon>eudicotyledons</taxon>
        <taxon>Gunneridae</taxon>
        <taxon>Pentapetalae</taxon>
        <taxon>rosids</taxon>
        <taxon>malvids</taxon>
        <taxon>Malvales</taxon>
        <taxon>Malvaceae</taxon>
        <taxon>Malvoideae</taxon>
        <taxon>Hibiscus</taxon>
    </lineage>
</organism>
<sequence length="86" mass="9779">MFSADIRLQPISEQPASSCQPDFQVQPGLQVQPISKPLVYRRRSKKIQSQSLQQSADQGQHQFQKRASGSVLLSNSLLNFYLKYNL</sequence>
<gene>
    <name evidence="2" type="ORF">V6N12_065282</name>
</gene>
<proteinExistence type="predicted"/>
<reference evidence="2 3" key="1">
    <citation type="journal article" date="2024" name="G3 (Bethesda)">
        <title>Genome assembly of Hibiscus sabdariffa L. provides insights into metabolisms of medicinal natural products.</title>
        <authorList>
            <person name="Kim T."/>
        </authorList>
    </citation>
    <scope>NUCLEOTIDE SEQUENCE [LARGE SCALE GENOMIC DNA]</scope>
    <source>
        <strain evidence="2">TK-2024</strain>
        <tissue evidence="2">Old leaves</tissue>
    </source>
</reference>
<evidence type="ECO:0000313" key="2">
    <source>
        <dbReference type="EMBL" id="KAK8596803.1"/>
    </source>
</evidence>
<dbReference type="Proteomes" id="UP001472677">
    <property type="component" value="Unassembled WGS sequence"/>
</dbReference>
<protein>
    <submittedName>
        <fullName evidence="2">Uncharacterized protein</fullName>
    </submittedName>
</protein>
<comment type="caution">
    <text evidence="2">The sequence shown here is derived from an EMBL/GenBank/DDBJ whole genome shotgun (WGS) entry which is preliminary data.</text>
</comment>
<accession>A0ABR2G8G2</accession>
<dbReference type="EMBL" id="JBBPBM010000002">
    <property type="protein sequence ID" value="KAK8596803.1"/>
    <property type="molecule type" value="Genomic_DNA"/>
</dbReference>
<evidence type="ECO:0000256" key="1">
    <source>
        <dbReference type="SAM" id="MobiDB-lite"/>
    </source>
</evidence>
<name>A0ABR2G8G2_9ROSI</name>
<evidence type="ECO:0000313" key="3">
    <source>
        <dbReference type="Proteomes" id="UP001472677"/>
    </source>
</evidence>
<feature type="compositionally biased region" description="Polar residues" evidence="1">
    <location>
        <begin position="11"/>
        <end position="24"/>
    </location>
</feature>